<comment type="caution">
    <text evidence="3">The sequence shown here is derived from an EMBL/GenBank/DDBJ whole genome shotgun (WGS) entry which is preliminary data.</text>
</comment>
<evidence type="ECO:0000313" key="4">
    <source>
        <dbReference type="Proteomes" id="UP000763447"/>
    </source>
</evidence>
<dbReference type="Pfam" id="PF18144">
    <property type="entry name" value="SMODS"/>
    <property type="match status" value="1"/>
</dbReference>
<evidence type="ECO:0000313" key="3">
    <source>
        <dbReference type="EMBL" id="NLR19104.1"/>
    </source>
</evidence>
<accession>A0ABX1L100</accession>
<dbReference type="EMBL" id="JAAXLJ010000017">
    <property type="protein sequence ID" value="NLR19104.1"/>
    <property type="molecule type" value="Genomic_DNA"/>
</dbReference>
<protein>
    <submittedName>
        <fullName evidence="3">Nucleotidyltransferase</fullName>
    </submittedName>
</protein>
<dbReference type="Pfam" id="PF18134">
    <property type="entry name" value="AGS_C"/>
    <property type="match status" value="1"/>
</dbReference>
<proteinExistence type="predicted"/>
<keyword evidence="4" id="KW-1185">Reference proteome</keyword>
<keyword evidence="1" id="KW-0051">Antiviral defense</keyword>
<dbReference type="InterPro" id="IPR040511">
    <property type="entry name" value="AGS_C"/>
</dbReference>
<sequence>MVDNDTEFRSFISRISETDDEKKNFDTTISEINNVINDHYYDESNDTHVLKVGSAGRNTNISATSDHDVLCVLPAGVKEQFNNRQHGQTDLLQQIKTLLQERYSRTDIRGDGQVVVIALNKGTIELVPGFKRSDGQYDYPDTHDGGSWQQTNPDNQISQANCDNINSSGKYTEVAKAIRAWRDHVGVPLKGIVIDSILDMCYKNEPSLLMDSHYISHLKAFFGTAASMKNGRIIALGTNEEMDNEDLRFIEYSKNALAAIEGDEEGSRELMIQLFGTQYDPERRATDEQYVEEKFNLKITYQLKLDAKILQNGFRPFYLQSFLARKHLLKVNRKIHFFIADSNIPESIKSNVKYYWKVRNTGEAAKGRERGMIVKGEETQDERSDFNGDHYVECYAVRRGVVIARGHIRVPIDSYRGTDEGVL</sequence>
<reference evidence="3 4" key="1">
    <citation type="submission" date="2020-04" db="EMBL/GenBank/DDBJ databases">
        <title>A novel species of genus Lactobacillus that was isolated from fermented food Zha-chili.</title>
        <authorList>
            <person name="Zhang Z."/>
        </authorList>
    </citation>
    <scope>NUCLEOTIDE SEQUENCE [LARGE SCALE GENOMIC DNA]</scope>
    <source>
        <strain evidence="4">HBUAS51383</strain>
    </source>
</reference>
<evidence type="ECO:0000259" key="2">
    <source>
        <dbReference type="Pfam" id="PF18134"/>
    </source>
</evidence>
<dbReference type="SUPFAM" id="SSF81301">
    <property type="entry name" value="Nucleotidyltransferase"/>
    <property type="match status" value="1"/>
</dbReference>
<feature type="domain" description="Adenylyl/Guanylyl and SMODS C-terminal sensor" evidence="2">
    <location>
        <begin position="288"/>
        <end position="412"/>
    </location>
</feature>
<dbReference type="RefSeq" id="WP_168925688.1">
    <property type="nucleotide sequence ID" value="NZ_JAAXLJ010000017.1"/>
</dbReference>
<name>A0ABX1L100_9LACO</name>
<dbReference type="Proteomes" id="UP000763447">
    <property type="component" value="Unassembled WGS sequence"/>
</dbReference>
<organism evidence="3 4">
    <name type="scientific">Secundilactobacillus angelensis</name>
    <dbReference type="NCBI Taxonomy" id="2722706"/>
    <lineage>
        <taxon>Bacteria</taxon>
        <taxon>Bacillati</taxon>
        <taxon>Bacillota</taxon>
        <taxon>Bacilli</taxon>
        <taxon>Lactobacillales</taxon>
        <taxon>Lactobacillaceae</taxon>
        <taxon>Secundilactobacillus</taxon>
    </lineage>
</organism>
<gene>
    <name evidence="3" type="ORF">HC026_09290</name>
</gene>
<dbReference type="CDD" id="cd05400">
    <property type="entry name" value="NT_2-5OAS_ClassI-CCAase"/>
    <property type="match status" value="1"/>
</dbReference>
<evidence type="ECO:0000256" key="1">
    <source>
        <dbReference type="ARBA" id="ARBA00023118"/>
    </source>
</evidence>
<dbReference type="InterPro" id="IPR043519">
    <property type="entry name" value="NT_sf"/>
</dbReference>
<dbReference type="InterPro" id="IPR006116">
    <property type="entry name" value="NT_2-5OAS_ClassI-CCAase"/>
</dbReference>
<dbReference type="Gene3D" id="3.30.460.10">
    <property type="entry name" value="Beta Polymerase, domain 2"/>
    <property type="match status" value="1"/>
</dbReference>